<name>A0A6N2N4H2_SALVM</name>
<evidence type="ECO:0000313" key="7">
    <source>
        <dbReference type="EMBL" id="VFU59541.1"/>
    </source>
</evidence>
<evidence type="ECO:0000256" key="3">
    <source>
        <dbReference type="ARBA" id="ARBA00022679"/>
    </source>
</evidence>
<reference evidence="7" key="1">
    <citation type="submission" date="2019-03" db="EMBL/GenBank/DDBJ databases">
        <authorList>
            <person name="Mank J."/>
            <person name="Almeida P."/>
        </authorList>
    </citation>
    <scope>NUCLEOTIDE SEQUENCE</scope>
    <source>
        <strain evidence="7">78183</strain>
    </source>
</reference>
<dbReference type="PANTHER" id="PTHR31042">
    <property type="entry name" value="CORE-2/I-BRANCHING BETA-1,6-N-ACETYLGLUCOSAMINYLTRANSFERASE FAMILY PROTEIN-RELATED"/>
    <property type="match status" value="1"/>
</dbReference>
<dbReference type="GO" id="GO:0016757">
    <property type="term" value="F:glycosyltransferase activity"/>
    <property type="evidence" value="ECO:0007669"/>
    <property type="project" value="UniProtKB-KW"/>
</dbReference>
<evidence type="ECO:0000256" key="6">
    <source>
        <dbReference type="SAM" id="MobiDB-lite"/>
    </source>
</evidence>
<dbReference type="PANTHER" id="PTHR31042:SF70">
    <property type="entry name" value="OS01G0695200 PROTEIN"/>
    <property type="match status" value="1"/>
</dbReference>
<dbReference type="Pfam" id="PF02485">
    <property type="entry name" value="Branch"/>
    <property type="match status" value="1"/>
</dbReference>
<evidence type="ECO:0000256" key="5">
    <source>
        <dbReference type="ARBA" id="ARBA00023180"/>
    </source>
</evidence>
<dbReference type="InterPro" id="IPR044174">
    <property type="entry name" value="BC10-like"/>
</dbReference>
<keyword evidence="2" id="KW-0328">Glycosyltransferase</keyword>
<dbReference type="GO" id="GO:0016020">
    <property type="term" value="C:membrane"/>
    <property type="evidence" value="ECO:0007669"/>
    <property type="project" value="UniProtKB-SubCell"/>
</dbReference>
<organism evidence="7">
    <name type="scientific">Salix viminalis</name>
    <name type="common">Common osier</name>
    <name type="synonym">Basket willow</name>
    <dbReference type="NCBI Taxonomy" id="40686"/>
    <lineage>
        <taxon>Eukaryota</taxon>
        <taxon>Viridiplantae</taxon>
        <taxon>Streptophyta</taxon>
        <taxon>Embryophyta</taxon>
        <taxon>Tracheophyta</taxon>
        <taxon>Spermatophyta</taxon>
        <taxon>Magnoliopsida</taxon>
        <taxon>eudicotyledons</taxon>
        <taxon>Gunneridae</taxon>
        <taxon>Pentapetalae</taxon>
        <taxon>rosids</taxon>
        <taxon>fabids</taxon>
        <taxon>Malpighiales</taxon>
        <taxon>Salicaceae</taxon>
        <taxon>Saliceae</taxon>
        <taxon>Salix</taxon>
    </lineage>
</organism>
<keyword evidence="3" id="KW-0808">Transferase</keyword>
<feature type="compositionally biased region" description="Low complexity" evidence="6">
    <location>
        <begin position="17"/>
        <end position="28"/>
    </location>
</feature>
<comment type="subcellular location">
    <subcellularLocation>
        <location evidence="1">Membrane</location>
        <topology evidence="1">Single-pass type II membrane protein</topology>
    </subcellularLocation>
</comment>
<dbReference type="EMBL" id="CAADRP010002040">
    <property type="protein sequence ID" value="VFU59541.1"/>
    <property type="molecule type" value="Genomic_DNA"/>
</dbReference>
<dbReference type="InterPro" id="IPR003832">
    <property type="entry name" value="DUF212"/>
</dbReference>
<feature type="region of interest" description="Disordered" evidence="6">
    <location>
        <begin position="1"/>
        <end position="28"/>
    </location>
</feature>
<evidence type="ECO:0000256" key="1">
    <source>
        <dbReference type="ARBA" id="ARBA00004606"/>
    </source>
</evidence>
<evidence type="ECO:0000256" key="2">
    <source>
        <dbReference type="ARBA" id="ARBA00022676"/>
    </source>
</evidence>
<dbReference type="AlphaFoldDB" id="A0A6N2N4H2"/>
<keyword evidence="5" id="KW-0325">Glycoprotein</keyword>
<keyword evidence="4" id="KW-0472">Membrane</keyword>
<evidence type="ECO:0000256" key="4">
    <source>
        <dbReference type="ARBA" id="ARBA00023136"/>
    </source>
</evidence>
<dbReference type="Pfam" id="PF02681">
    <property type="entry name" value="DUF212"/>
    <property type="match status" value="1"/>
</dbReference>
<dbReference type="InterPro" id="IPR003406">
    <property type="entry name" value="Glyco_trans_14"/>
</dbReference>
<protein>
    <submittedName>
        <fullName evidence="7">Uncharacterized protein</fullName>
    </submittedName>
</protein>
<gene>
    <name evidence="7" type="ORF">SVIM_LOCUS438696</name>
</gene>
<sequence>MEAGGRDAVSARAGPQTTTTSSSSSSSASLIPYNLPLLSALLSCAIAQFLKLFTTWYKEKRWDSKRMLDSGGMPSSHSATVTALAVAIALQEGTGSPAFAIVVIVAFVVMYDASGVRLHAGRQAELLNQIVCEFPPEHPLSSVRPLRELLGHTHLQVKLPSLHPPVFHASPSSRSHHFEGTPKIAFLFLARRDLPLDFLWDSFFKNVDAAKFSIYIHSTPGFLFNETTTRSAFFHGQQLNYSIQVIWGESSMIEAEKLLLLAALHDPANQRFVLLSDSCVPLYSFSYLYSYLMSSSKSFVDSFIDVEEDRYSPKMSPIILRDKWRKGSQWISLVRRHAKIVAEDYFVFPIFKEFCKRWPPKDVDNRKEIHQIFDVAQYFLQTLLRIFKQHRNCIPDEHYVQTLLSMNGLEDDLERRTLTYTKWNHSIIKEQTSWHPLTFHYDDAINSISRKQGNRSENCHVNNIQKPCFLFARKFTQRAASHLLTQDLVDFS</sequence>
<proteinExistence type="predicted"/>
<accession>A0A6N2N4H2</accession>